<evidence type="ECO:0000313" key="2">
    <source>
        <dbReference type="Proteomes" id="UP000220480"/>
    </source>
</evidence>
<organism evidence="1 2">
    <name type="scientific">Faecalibacterium prausnitzii</name>
    <dbReference type="NCBI Taxonomy" id="853"/>
    <lineage>
        <taxon>Bacteria</taxon>
        <taxon>Bacillati</taxon>
        <taxon>Bacillota</taxon>
        <taxon>Clostridia</taxon>
        <taxon>Eubacteriales</taxon>
        <taxon>Oscillospiraceae</taxon>
        <taxon>Faecalibacterium</taxon>
    </lineage>
</organism>
<dbReference type="RefSeq" id="WP_097780306.1">
    <property type="nucleotide sequence ID" value="NZ_NMTZ01000027.1"/>
</dbReference>
<evidence type="ECO:0000313" key="1">
    <source>
        <dbReference type="EMBL" id="PDX83077.1"/>
    </source>
</evidence>
<gene>
    <name evidence="1" type="ORF">CGS59_13260</name>
</gene>
<sequence>MDNQNMTYPELRDLFVEHNKTQLAKPMSAYIVFADSNWPDRHYPLRSRTYEVSSDNKAFRSRCCSTSLFGSCLDGTDQMVRLDCYMKDFGNKGGWVVDHCYLKENGDESDV</sequence>
<name>A0A2A7AV78_9FIRM</name>
<comment type="caution">
    <text evidence="1">The sequence shown here is derived from an EMBL/GenBank/DDBJ whole genome shotgun (WGS) entry which is preliminary data.</text>
</comment>
<protein>
    <submittedName>
        <fullName evidence="1">Uncharacterized protein</fullName>
    </submittedName>
</protein>
<reference evidence="1 2" key="1">
    <citation type="journal article" date="2017" name="Front. Microbiol.">
        <title>New Insights into the Diversity of the Genus Faecalibacterium.</title>
        <authorList>
            <person name="Benevides L."/>
            <person name="Burman S."/>
            <person name="Martin R."/>
            <person name="Robert V."/>
            <person name="Thomas M."/>
            <person name="Miquel S."/>
            <person name="Chain F."/>
            <person name="Sokol H."/>
            <person name="Bermudez-Humaran L.G."/>
            <person name="Morrison M."/>
            <person name="Langella P."/>
            <person name="Azevedo V.A."/>
            <person name="Chatel J.M."/>
            <person name="Soares S."/>
        </authorList>
    </citation>
    <scope>NUCLEOTIDE SEQUENCE [LARGE SCALE GENOMIC DNA]</scope>
    <source>
        <strain evidence="1 2">CNCM I 4644</strain>
    </source>
</reference>
<dbReference type="Proteomes" id="UP000220480">
    <property type="component" value="Unassembled WGS sequence"/>
</dbReference>
<dbReference type="AlphaFoldDB" id="A0A2A7AV78"/>
<dbReference type="EMBL" id="NMTZ01000027">
    <property type="protein sequence ID" value="PDX83077.1"/>
    <property type="molecule type" value="Genomic_DNA"/>
</dbReference>
<accession>A0A2A7AV78</accession>
<proteinExistence type="predicted"/>